<evidence type="ECO:0000313" key="1">
    <source>
        <dbReference type="EMBL" id="CAG8808098.1"/>
    </source>
</evidence>
<dbReference type="AlphaFoldDB" id="A0A9N9K4G3"/>
<proteinExistence type="predicted"/>
<keyword evidence="2" id="KW-1185">Reference proteome</keyword>
<dbReference type="Proteomes" id="UP000789405">
    <property type="component" value="Unassembled WGS sequence"/>
</dbReference>
<dbReference type="OrthoDB" id="10593597at2759"/>
<reference evidence="1" key="1">
    <citation type="submission" date="2021-06" db="EMBL/GenBank/DDBJ databases">
        <authorList>
            <person name="Kallberg Y."/>
            <person name="Tangrot J."/>
            <person name="Rosling A."/>
        </authorList>
    </citation>
    <scope>NUCLEOTIDE SEQUENCE</scope>
    <source>
        <strain evidence="1">MA453B</strain>
    </source>
</reference>
<name>A0A9N9K4G3_9GLOM</name>
<sequence length="57" mass="6673">MSENNINELEQLIQNLENQSFLSNEQILEDLINLVNRTLKASKCCENLIHEKETEIK</sequence>
<feature type="non-terminal residue" evidence="1">
    <location>
        <position position="57"/>
    </location>
</feature>
<accession>A0A9N9K4G3</accession>
<comment type="caution">
    <text evidence="1">The sequence shown here is derived from an EMBL/GenBank/DDBJ whole genome shotgun (WGS) entry which is preliminary data.</text>
</comment>
<organism evidence="1 2">
    <name type="scientific">Dentiscutata erythropus</name>
    <dbReference type="NCBI Taxonomy" id="1348616"/>
    <lineage>
        <taxon>Eukaryota</taxon>
        <taxon>Fungi</taxon>
        <taxon>Fungi incertae sedis</taxon>
        <taxon>Mucoromycota</taxon>
        <taxon>Glomeromycotina</taxon>
        <taxon>Glomeromycetes</taxon>
        <taxon>Diversisporales</taxon>
        <taxon>Gigasporaceae</taxon>
        <taxon>Dentiscutata</taxon>
    </lineage>
</organism>
<protein>
    <submittedName>
        <fullName evidence="1">19946_t:CDS:1</fullName>
    </submittedName>
</protein>
<gene>
    <name evidence="1" type="ORF">DERYTH_LOCUS24808</name>
</gene>
<dbReference type="EMBL" id="CAJVPY010043337">
    <property type="protein sequence ID" value="CAG8808098.1"/>
    <property type="molecule type" value="Genomic_DNA"/>
</dbReference>
<evidence type="ECO:0000313" key="2">
    <source>
        <dbReference type="Proteomes" id="UP000789405"/>
    </source>
</evidence>